<dbReference type="AlphaFoldDB" id="A0AAV7UDS1"/>
<gene>
    <name evidence="2" type="ORF">NDU88_002942</name>
</gene>
<feature type="region of interest" description="Disordered" evidence="1">
    <location>
        <begin position="124"/>
        <end position="145"/>
    </location>
</feature>
<organism evidence="2 3">
    <name type="scientific">Pleurodeles waltl</name>
    <name type="common">Iberian ribbed newt</name>
    <dbReference type="NCBI Taxonomy" id="8319"/>
    <lineage>
        <taxon>Eukaryota</taxon>
        <taxon>Metazoa</taxon>
        <taxon>Chordata</taxon>
        <taxon>Craniata</taxon>
        <taxon>Vertebrata</taxon>
        <taxon>Euteleostomi</taxon>
        <taxon>Amphibia</taxon>
        <taxon>Batrachia</taxon>
        <taxon>Caudata</taxon>
        <taxon>Salamandroidea</taxon>
        <taxon>Salamandridae</taxon>
        <taxon>Pleurodelinae</taxon>
        <taxon>Pleurodeles</taxon>
    </lineage>
</organism>
<name>A0AAV7UDS1_PLEWA</name>
<dbReference type="Proteomes" id="UP001066276">
    <property type="component" value="Chromosome 3_1"/>
</dbReference>
<evidence type="ECO:0000313" key="3">
    <source>
        <dbReference type="Proteomes" id="UP001066276"/>
    </source>
</evidence>
<evidence type="ECO:0000313" key="2">
    <source>
        <dbReference type="EMBL" id="KAJ1186159.1"/>
    </source>
</evidence>
<protein>
    <submittedName>
        <fullName evidence="2">Uncharacterized protein</fullName>
    </submittedName>
</protein>
<reference evidence="2" key="1">
    <citation type="journal article" date="2022" name="bioRxiv">
        <title>Sequencing and chromosome-scale assembly of the giantPleurodeles waltlgenome.</title>
        <authorList>
            <person name="Brown T."/>
            <person name="Elewa A."/>
            <person name="Iarovenko S."/>
            <person name="Subramanian E."/>
            <person name="Araus A.J."/>
            <person name="Petzold A."/>
            <person name="Susuki M."/>
            <person name="Suzuki K.-i.T."/>
            <person name="Hayashi T."/>
            <person name="Toyoda A."/>
            <person name="Oliveira C."/>
            <person name="Osipova E."/>
            <person name="Leigh N.D."/>
            <person name="Simon A."/>
            <person name="Yun M.H."/>
        </authorList>
    </citation>
    <scope>NUCLEOTIDE SEQUENCE</scope>
    <source>
        <strain evidence="2">20211129_DDA</strain>
        <tissue evidence="2">Liver</tissue>
    </source>
</reference>
<comment type="caution">
    <text evidence="2">The sequence shown here is derived from an EMBL/GenBank/DDBJ whole genome shotgun (WGS) entry which is preliminary data.</text>
</comment>
<dbReference type="EMBL" id="JANPWB010000005">
    <property type="protein sequence ID" value="KAJ1186159.1"/>
    <property type="molecule type" value="Genomic_DNA"/>
</dbReference>
<evidence type="ECO:0000256" key="1">
    <source>
        <dbReference type="SAM" id="MobiDB-lite"/>
    </source>
</evidence>
<feature type="region of interest" description="Disordered" evidence="1">
    <location>
        <begin position="81"/>
        <end position="103"/>
    </location>
</feature>
<proteinExistence type="predicted"/>
<keyword evidence="3" id="KW-1185">Reference proteome</keyword>
<feature type="compositionally biased region" description="Basic residues" evidence="1">
    <location>
        <begin position="90"/>
        <end position="100"/>
    </location>
</feature>
<sequence length="145" mass="14671">MVVSKCSGANTGPCRGRGTHVVRENCAVVQGVCPTSLGALGPDPQVIECWVLLLAQSPARPLITASLTSASPLCSVPLSPSAVPAGATRSHPRSPGRRHTPAYSDDAATCFLVPLPAGAPNDPRLAALTSPAAGPCVTQSSPTLR</sequence>
<accession>A0AAV7UDS1</accession>